<dbReference type="Gene3D" id="3.10.110.10">
    <property type="entry name" value="Ubiquitin Conjugating Enzyme"/>
    <property type="match status" value="1"/>
</dbReference>
<dbReference type="Pfam" id="PF00179">
    <property type="entry name" value="UQ_con"/>
    <property type="match status" value="1"/>
</dbReference>
<dbReference type="Proteomes" id="UP000472270">
    <property type="component" value="Unassembled WGS sequence"/>
</dbReference>
<dbReference type="PANTHER" id="PTHR24068">
    <property type="entry name" value="UBIQUITIN-CONJUGATING ENZYME E2"/>
    <property type="match status" value="1"/>
</dbReference>
<dbReference type="InterPro" id="IPR016135">
    <property type="entry name" value="UBQ-conjugating_enzyme/RWD"/>
</dbReference>
<proteinExistence type="predicted"/>
<reference evidence="2" key="1">
    <citation type="submission" date="2025-08" db="UniProtKB">
        <authorList>
            <consortium name="Ensembl"/>
        </authorList>
    </citation>
    <scope>IDENTIFICATION</scope>
</reference>
<organism evidence="2 3">
    <name type="scientific">Sinocyclocheilus rhinocerous</name>
    <dbReference type="NCBI Taxonomy" id="307959"/>
    <lineage>
        <taxon>Eukaryota</taxon>
        <taxon>Metazoa</taxon>
        <taxon>Chordata</taxon>
        <taxon>Craniata</taxon>
        <taxon>Vertebrata</taxon>
        <taxon>Euteleostomi</taxon>
        <taxon>Actinopterygii</taxon>
        <taxon>Neopterygii</taxon>
        <taxon>Teleostei</taxon>
        <taxon>Ostariophysi</taxon>
        <taxon>Cypriniformes</taxon>
        <taxon>Cyprinidae</taxon>
        <taxon>Cyprininae</taxon>
        <taxon>Sinocyclocheilus</taxon>
    </lineage>
</organism>
<evidence type="ECO:0000259" key="1">
    <source>
        <dbReference type="PROSITE" id="PS50127"/>
    </source>
</evidence>
<keyword evidence="3" id="KW-1185">Reference proteome</keyword>
<protein>
    <recommendedName>
        <fullName evidence="1">UBC core domain-containing protein</fullName>
    </recommendedName>
</protein>
<sequence length="139" mass="16122">ISGKARRISNKPTNQRDNFLKGNQIFIYLYCNASVLMYNNKKNNFCSSAFWKILMNGPPDTPYEHGVFELYCEFGPEYPVKPPLMRFFTPVYHCNVNSEGRICHNIFDRNYSSQITMREILDAVFGLLIAPEPSDPLDR</sequence>
<dbReference type="PROSITE" id="PS50127">
    <property type="entry name" value="UBC_2"/>
    <property type="match status" value="1"/>
</dbReference>
<dbReference type="SUPFAM" id="SSF54495">
    <property type="entry name" value="UBC-like"/>
    <property type="match status" value="1"/>
</dbReference>
<dbReference type="InterPro" id="IPR000608">
    <property type="entry name" value="UBC"/>
</dbReference>
<dbReference type="SMART" id="SM00212">
    <property type="entry name" value="UBCc"/>
    <property type="match status" value="1"/>
</dbReference>
<dbReference type="Ensembl" id="ENSSRHT00000066721.1">
    <property type="protein sequence ID" value="ENSSRHP00000064930.1"/>
    <property type="gene ID" value="ENSSRHG00000032333.1"/>
</dbReference>
<evidence type="ECO:0000313" key="2">
    <source>
        <dbReference type="Ensembl" id="ENSSRHP00000064930.1"/>
    </source>
</evidence>
<evidence type="ECO:0000313" key="3">
    <source>
        <dbReference type="Proteomes" id="UP000472270"/>
    </source>
</evidence>
<feature type="domain" description="UBC core" evidence="1">
    <location>
        <begin position="7"/>
        <end position="139"/>
    </location>
</feature>
<accession>A0A673KGQ0</accession>
<dbReference type="AlphaFoldDB" id="A0A673KGQ0"/>
<name>A0A673KGQ0_9TELE</name>
<reference evidence="2" key="2">
    <citation type="submission" date="2025-09" db="UniProtKB">
        <authorList>
            <consortium name="Ensembl"/>
        </authorList>
    </citation>
    <scope>IDENTIFICATION</scope>
</reference>